<dbReference type="EMBL" id="JRGF01000004">
    <property type="protein sequence ID" value="KHE42502.1"/>
    <property type="molecule type" value="Genomic_DNA"/>
</dbReference>
<name>A0ABR4YJR3_9BACT</name>
<gene>
    <name evidence="2" type="ORF">LG35_04590</name>
</gene>
<evidence type="ECO:0000313" key="2">
    <source>
        <dbReference type="EMBL" id="KHE42502.1"/>
    </source>
</evidence>
<feature type="compositionally biased region" description="Polar residues" evidence="1">
    <location>
        <begin position="804"/>
        <end position="821"/>
    </location>
</feature>
<keyword evidence="3" id="KW-1185">Reference proteome</keyword>
<comment type="caution">
    <text evidence="2">The sequence shown here is derived from an EMBL/GenBank/DDBJ whole genome shotgun (WGS) entry which is preliminary data.</text>
</comment>
<dbReference type="Proteomes" id="UP000030889">
    <property type="component" value="Unassembled WGS sequence"/>
</dbReference>
<feature type="compositionally biased region" description="Low complexity" evidence="1">
    <location>
        <begin position="755"/>
        <end position="765"/>
    </location>
</feature>
<dbReference type="RefSeq" id="WP_035472603.1">
    <property type="nucleotide sequence ID" value="NZ_JRGF01000004.1"/>
</dbReference>
<feature type="compositionally biased region" description="Polar residues" evidence="1">
    <location>
        <begin position="766"/>
        <end position="775"/>
    </location>
</feature>
<sequence length="821" mass="92372">MNVQAPLYTVQANGISIPITLSYNTSGVKVNDTPTSTGLGWRLSAGGKITRIVKKYPDEQSRRTAVTYIKNDSTRLYHYNSAWLDYLFKTDSTLNEVYELGVFEYLPNGEREGNIPFFDFDTEPDIFYFEIPGNSGIFVLDNDGGAHTIPYQDLAITFIRGTEPTDNRFTIRDNAGNLYKFGSSAESREVTTATTHDNTNHTNTKTLTYNSTWHLDEIAPFSGEQVLFTYEAGTHANEITTRDWFQVGLYALKEGRYELLQFENDYTTATAAAPKFLRQITWSGGKVVFTYDGITSLKLGTTYQVLKNITTYATTRQTNDIHFDYSFFQNGALKLTAVRERYGNDMLYLYKFRYLDMAAFPANNDSFFDHWGYYNNRGDYGYHDYMPAIEIDGIAVPGHDRTPTANARGNILSGIETGNGFSFTYNYELNSIADAANGDRPFGGLRIASITQLIGNGEQTVRRFEYTLPDGRSSGKAFQDKFRYYDSYPNGPQGEKRILVYSRCINNLYDFGGNHMSYSRVTEYMPNGSYTVYCYDEGIDNLDPEWEYYPTTPALTEAQKNRMEPFAPPTSYFWRRGLLTSQSVYDSDGNLVSGTSTRYAFGEPKAKIKCLVPYTPLQRLFVYYWISEPVYVSKTTTYGSKYSLASETEFTYDTNRMLPTKSVTTDAAGNTYETRIKYAKDYGNITGSTITDRYGMLAAIKQMLDHHAYNLPIETVKYRNGKIVSANLVLYKTLSDNPQRPGVVPATEMAVYTEPPSSIRRSPIRASTTLRTRANSGTTPDTNPPSGTTSTTAPPCSPPTPSTARYSQSCTATTGHCRSPS</sequence>
<evidence type="ECO:0000256" key="1">
    <source>
        <dbReference type="SAM" id="MobiDB-lite"/>
    </source>
</evidence>
<feature type="region of interest" description="Disordered" evidence="1">
    <location>
        <begin position="753"/>
        <end position="821"/>
    </location>
</feature>
<accession>A0ABR4YJR3</accession>
<evidence type="ECO:0000313" key="3">
    <source>
        <dbReference type="Proteomes" id="UP000030889"/>
    </source>
</evidence>
<reference evidence="2 3" key="1">
    <citation type="submission" date="2014-09" db="EMBL/GenBank/DDBJ databases">
        <title>Alistipes sp. 627, sp. nov., a novel member of the family Rikenellaceae isolated from human faeces.</title>
        <authorList>
            <person name="Shkoporov A.N."/>
            <person name="Chaplin A.V."/>
            <person name="Motuzova O.V."/>
            <person name="Kafarskaia L.I."/>
            <person name="Khokhlova E.V."/>
            <person name="Efimov B.A."/>
        </authorList>
    </citation>
    <scope>NUCLEOTIDE SEQUENCE [LARGE SCALE GENOMIC DNA]</scope>
    <source>
        <strain evidence="2 3">627</strain>
    </source>
</reference>
<protein>
    <submittedName>
        <fullName evidence="2">Uncharacterized protein</fullName>
    </submittedName>
</protein>
<organism evidence="2 3">
    <name type="scientific">Alistipes inops</name>
    <dbReference type="NCBI Taxonomy" id="1501391"/>
    <lineage>
        <taxon>Bacteria</taxon>
        <taxon>Pseudomonadati</taxon>
        <taxon>Bacteroidota</taxon>
        <taxon>Bacteroidia</taxon>
        <taxon>Bacteroidales</taxon>
        <taxon>Rikenellaceae</taxon>
        <taxon>Alistipes</taxon>
    </lineage>
</organism>
<feature type="compositionally biased region" description="Low complexity" evidence="1">
    <location>
        <begin position="776"/>
        <end position="794"/>
    </location>
</feature>
<proteinExistence type="predicted"/>